<dbReference type="InterPro" id="IPR000595">
    <property type="entry name" value="cNMP-bd_dom"/>
</dbReference>
<dbReference type="Gene3D" id="2.60.120.10">
    <property type="entry name" value="Jelly Rolls"/>
    <property type="match status" value="1"/>
</dbReference>
<dbReference type="InterPro" id="IPR012318">
    <property type="entry name" value="HTH_CRP"/>
</dbReference>
<dbReference type="EMBL" id="FMAC01000006">
    <property type="protein sequence ID" value="SCB28532.1"/>
    <property type="molecule type" value="Genomic_DNA"/>
</dbReference>
<dbReference type="OrthoDB" id="7584044at2"/>
<keyword evidence="6" id="KW-0418">Kinase</keyword>
<evidence type="ECO:0000256" key="2">
    <source>
        <dbReference type="ARBA" id="ARBA00023125"/>
    </source>
</evidence>
<reference evidence="7" key="1">
    <citation type="submission" date="2016-08" db="EMBL/GenBank/DDBJ databases">
        <authorList>
            <person name="Varghese N."/>
            <person name="Submissions Spin"/>
        </authorList>
    </citation>
    <scope>NUCLEOTIDE SEQUENCE [LARGE SCALE GENOMIC DNA]</scope>
    <source>
        <strain evidence="7">CCBAU 57015</strain>
    </source>
</reference>
<dbReference type="SUPFAM" id="SSF51206">
    <property type="entry name" value="cAMP-binding domain-like"/>
    <property type="match status" value="1"/>
</dbReference>
<dbReference type="InterPro" id="IPR036390">
    <property type="entry name" value="WH_DNA-bd_sf"/>
</dbReference>
<feature type="domain" description="HTH crp-type" evidence="5">
    <location>
        <begin position="162"/>
        <end position="236"/>
    </location>
</feature>
<sequence>MPHDLLPPGRKSGIPSATTSRNMYHLSLHMSYLTNGRGALDALVTRKRICMKGCDIIHEGKEGRSAYLIYNGWACSYRLLRNGTRQIINFHVPGDLLGIRRLLSPNFDDNLCAITCIELGEIDIDSLLTMLCTDNRLSMSILWSAFREEAIIAQHLVDIGRRKPINRAAHFFLELGARLNLAGFGAKTEYDCPLTQSLIADALGLTAVHFNRVLKQLRELNAMTFHNGRVEFLDDRKLEHLADFDSSYLR</sequence>
<dbReference type="Pfam" id="PF13545">
    <property type="entry name" value="HTH_Crp_2"/>
    <property type="match status" value="1"/>
</dbReference>
<evidence type="ECO:0000256" key="1">
    <source>
        <dbReference type="ARBA" id="ARBA00023015"/>
    </source>
</evidence>
<evidence type="ECO:0000313" key="7">
    <source>
        <dbReference type="Proteomes" id="UP000186228"/>
    </source>
</evidence>
<dbReference type="STRING" id="52131.GA0061100_106390"/>
<protein>
    <submittedName>
        <fullName evidence="6">cAMP-binding domain of CRP or a regulatory subunit of cAMP-dependent protein kinases</fullName>
    </submittedName>
</protein>
<dbReference type="SUPFAM" id="SSF46785">
    <property type="entry name" value="Winged helix' DNA-binding domain"/>
    <property type="match status" value="1"/>
</dbReference>
<keyword evidence="7" id="KW-1185">Reference proteome</keyword>
<dbReference type="AlphaFoldDB" id="A0A1C3VL87"/>
<dbReference type="InterPro" id="IPR036388">
    <property type="entry name" value="WH-like_DNA-bd_sf"/>
</dbReference>
<dbReference type="PROSITE" id="PS50042">
    <property type="entry name" value="CNMP_BINDING_3"/>
    <property type="match status" value="1"/>
</dbReference>
<dbReference type="GO" id="GO:0003677">
    <property type="term" value="F:DNA binding"/>
    <property type="evidence" value="ECO:0007669"/>
    <property type="project" value="UniProtKB-KW"/>
</dbReference>
<gene>
    <name evidence="6" type="ORF">GA0061100_106390</name>
</gene>
<evidence type="ECO:0000313" key="6">
    <source>
        <dbReference type="EMBL" id="SCB28532.1"/>
    </source>
</evidence>
<organism evidence="6 7">
    <name type="scientific">Rhizobium hainanense</name>
    <dbReference type="NCBI Taxonomy" id="52131"/>
    <lineage>
        <taxon>Bacteria</taxon>
        <taxon>Pseudomonadati</taxon>
        <taxon>Pseudomonadota</taxon>
        <taxon>Alphaproteobacteria</taxon>
        <taxon>Hyphomicrobiales</taxon>
        <taxon>Rhizobiaceae</taxon>
        <taxon>Rhizobium/Agrobacterium group</taxon>
        <taxon>Rhizobium</taxon>
    </lineage>
</organism>
<evidence type="ECO:0000256" key="3">
    <source>
        <dbReference type="ARBA" id="ARBA00023163"/>
    </source>
</evidence>
<dbReference type="InterPro" id="IPR018490">
    <property type="entry name" value="cNMP-bd_dom_sf"/>
</dbReference>
<name>A0A1C3VL87_9HYPH</name>
<keyword evidence="1" id="KW-0805">Transcription regulation</keyword>
<dbReference type="Gene3D" id="1.10.10.10">
    <property type="entry name" value="Winged helix-like DNA-binding domain superfamily/Winged helix DNA-binding domain"/>
    <property type="match status" value="1"/>
</dbReference>
<feature type="domain" description="Cyclic nucleotide-binding" evidence="4">
    <location>
        <begin position="40"/>
        <end position="106"/>
    </location>
</feature>
<dbReference type="CDD" id="cd00038">
    <property type="entry name" value="CAP_ED"/>
    <property type="match status" value="1"/>
</dbReference>
<dbReference type="PROSITE" id="PS51063">
    <property type="entry name" value="HTH_CRP_2"/>
    <property type="match status" value="1"/>
</dbReference>
<keyword evidence="6" id="KW-0808">Transferase</keyword>
<accession>A0A1C3VL87</accession>
<dbReference type="Proteomes" id="UP000186228">
    <property type="component" value="Unassembled WGS sequence"/>
</dbReference>
<keyword evidence="2" id="KW-0238">DNA-binding</keyword>
<keyword evidence="3" id="KW-0804">Transcription</keyword>
<evidence type="ECO:0000259" key="5">
    <source>
        <dbReference type="PROSITE" id="PS51063"/>
    </source>
</evidence>
<proteinExistence type="predicted"/>
<dbReference type="InterPro" id="IPR014710">
    <property type="entry name" value="RmlC-like_jellyroll"/>
</dbReference>
<dbReference type="GO" id="GO:0006355">
    <property type="term" value="P:regulation of DNA-templated transcription"/>
    <property type="evidence" value="ECO:0007669"/>
    <property type="project" value="InterPro"/>
</dbReference>
<evidence type="ECO:0000259" key="4">
    <source>
        <dbReference type="PROSITE" id="PS50042"/>
    </source>
</evidence>
<dbReference type="GO" id="GO:0016301">
    <property type="term" value="F:kinase activity"/>
    <property type="evidence" value="ECO:0007669"/>
    <property type="project" value="UniProtKB-KW"/>
</dbReference>
<dbReference type="Pfam" id="PF00027">
    <property type="entry name" value="cNMP_binding"/>
    <property type="match status" value="1"/>
</dbReference>